<dbReference type="InterPro" id="IPR036388">
    <property type="entry name" value="WH-like_DNA-bd_sf"/>
</dbReference>
<keyword evidence="6" id="KW-1185">Reference proteome</keyword>
<dbReference type="PRINTS" id="PR00598">
    <property type="entry name" value="HTHMARR"/>
</dbReference>
<dbReference type="PANTHER" id="PTHR33164:SF64">
    <property type="entry name" value="TRANSCRIPTIONAL REGULATOR SLYA"/>
    <property type="match status" value="1"/>
</dbReference>
<protein>
    <submittedName>
        <fullName evidence="5">DNA-binding transcriptional regulator, MarR family</fullName>
    </submittedName>
</protein>
<keyword evidence="2 5" id="KW-0238">DNA-binding</keyword>
<dbReference type="GO" id="GO:0003700">
    <property type="term" value="F:DNA-binding transcription factor activity"/>
    <property type="evidence" value="ECO:0007669"/>
    <property type="project" value="InterPro"/>
</dbReference>
<dbReference type="InterPro" id="IPR036390">
    <property type="entry name" value="WH_DNA-bd_sf"/>
</dbReference>
<dbReference type="EMBL" id="FNCC01000004">
    <property type="protein sequence ID" value="SDF97173.1"/>
    <property type="molecule type" value="Genomic_DNA"/>
</dbReference>
<accession>A0A1G7QF54</accession>
<dbReference type="SMART" id="SM00347">
    <property type="entry name" value="HTH_MARR"/>
    <property type="match status" value="1"/>
</dbReference>
<dbReference type="Gene3D" id="1.10.10.10">
    <property type="entry name" value="Winged helix-like DNA-binding domain superfamily/Winged helix DNA-binding domain"/>
    <property type="match status" value="1"/>
</dbReference>
<proteinExistence type="predicted"/>
<name>A0A1G7QF54_9PSEU</name>
<evidence type="ECO:0000256" key="2">
    <source>
        <dbReference type="ARBA" id="ARBA00023125"/>
    </source>
</evidence>
<dbReference type="SUPFAM" id="SSF46785">
    <property type="entry name" value="Winged helix' DNA-binding domain"/>
    <property type="match status" value="1"/>
</dbReference>
<feature type="domain" description="HTH marR-type" evidence="4">
    <location>
        <begin position="11"/>
        <end position="143"/>
    </location>
</feature>
<evidence type="ECO:0000313" key="5">
    <source>
        <dbReference type="EMBL" id="SDF97173.1"/>
    </source>
</evidence>
<dbReference type="Proteomes" id="UP000199623">
    <property type="component" value="Unassembled WGS sequence"/>
</dbReference>
<evidence type="ECO:0000256" key="3">
    <source>
        <dbReference type="ARBA" id="ARBA00023163"/>
    </source>
</evidence>
<evidence type="ECO:0000313" key="6">
    <source>
        <dbReference type="Proteomes" id="UP000199623"/>
    </source>
</evidence>
<dbReference type="Pfam" id="PF12802">
    <property type="entry name" value="MarR_2"/>
    <property type="match status" value="1"/>
</dbReference>
<dbReference type="AlphaFoldDB" id="A0A1G7QF54"/>
<evidence type="ECO:0000256" key="1">
    <source>
        <dbReference type="ARBA" id="ARBA00023015"/>
    </source>
</evidence>
<reference evidence="6" key="1">
    <citation type="submission" date="2016-10" db="EMBL/GenBank/DDBJ databases">
        <authorList>
            <person name="Varghese N."/>
            <person name="Submissions S."/>
        </authorList>
    </citation>
    <scope>NUCLEOTIDE SEQUENCE [LARGE SCALE GENOMIC DNA]</scope>
    <source>
        <strain evidence="6">CGMCC 4.3506</strain>
    </source>
</reference>
<keyword evidence="3" id="KW-0804">Transcription</keyword>
<dbReference type="InterPro" id="IPR000835">
    <property type="entry name" value="HTH_MarR-typ"/>
</dbReference>
<dbReference type="PANTHER" id="PTHR33164">
    <property type="entry name" value="TRANSCRIPTIONAL REGULATOR, MARR FAMILY"/>
    <property type="match status" value="1"/>
</dbReference>
<dbReference type="STRING" id="200378.SAMN05216553_104415"/>
<keyword evidence="1" id="KW-0805">Transcription regulation</keyword>
<dbReference type="PROSITE" id="PS50995">
    <property type="entry name" value="HTH_MARR_2"/>
    <property type="match status" value="1"/>
</dbReference>
<dbReference type="GO" id="GO:0006950">
    <property type="term" value="P:response to stress"/>
    <property type="evidence" value="ECO:0007669"/>
    <property type="project" value="TreeGrafter"/>
</dbReference>
<organism evidence="5 6">
    <name type="scientific">Lentzea fradiae</name>
    <dbReference type="NCBI Taxonomy" id="200378"/>
    <lineage>
        <taxon>Bacteria</taxon>
        <taxon>Bacillati</taxon>
        <taxon>Actinomycetota</taxon>
        <taxon>Actinomycetes</taxon>
        <taxon>Pseudonocardiales</taxon>
        <taxon>Pseudonocardiaceae</taxon>
        <taxon>Lentzea</taxon>
    </lineage>
</organism>
<gene>
    <name evidence="5" type="ORF">SAMN05216553_104415</name>
</gene>
<sequence length="166" mass="17903">MAIIGRVTALSDDFGWTLGVVFRAFVKATNAAVGDLPGGHRGYQVLSASVRDRPESQSALCRQLGVDRTVMTYLLDDLEAASLVVRKPAPTDRRTRLVVATDTGRDRLRELDLRLAHAEAHVLSGLSEEDRAAFKGLLRRVAGHVNELDPVPSACQAVQDIAASTS</sequence>
<evidence type="ECO:0000259" key="4">
    <source>
        <dbReference type="PROSITE" id="PS50995"/>
    </source>
</evidence>
<dbReference type="GO" id="GO:0003677">
    <property type="term" value="F:DNA binding"/>
    <property type="evidence" value="ECO:0007669"/>
    <property type="project" value="UniProtKB-KW"/>
</dbReference>
<dbReference type="InterPro" id="IPR039422">
    <property type="entry name" value="MarR/SlyA-like"/>
</dbReference>